<protein>
    <recommendedName>
        <fullName evidence="2">Helix-turn-helix domain-containing protein</fullName>
    </recommendedName>
</protein>
<keyword evidence="4" id="KW-1185">Reference proteome</keyword>
<dbReference type="InterPro" id="IPR041657">
    <property type="entry name" value="HTH_17"/>
</dbReference>
<evidence type="ECO:0000259" key="2">
    <source>
        <dbReference type="Pfam" id="PF12728"/>
    </source>
</evidence>
<dbReference type="KEGG" id="meti:DK427_08290"/>
<reference evidence="3 4" key="1">
    <citation type="submission" date="2018-05" db="EMBL/GenBank/DDBJ databases">
        <title>Complete Genome Sequence of Methylobacterium sp. 17Sr1-43.</title>
        <authorList>
            <person name="Srinivasan S."/>
        </authorList>
    </citation>
    <scope>NUCLEOTIDE SEQUENCE [LARGE SCALE GENOMIC DNA]</scope>
    <source>
        <strain evidence="3 4">17Sr1-43</strain>
    </source>
</reference>
<dbReference type="NCBIfam" id="TIGR01764">
    <property type="entry name" value="excise"/>
    <property type="match status" value="1"/>
</dbReference>
<sequence>MICYTPKEVADRWKCSAAHVRKMIDNGELPAFRAGGKLLRVPESALQEYERCQNTSSSVSVEAGPSPSIKEGSASAVASLNAAMRRERQRSSAESSRTRSAR</sequence>
<dbReference type="SUPFAM" id="SSF46955">
    <property type="entry name" value="Putative DNA-binding domain"/>
    <property type="match status" value="1"/>
</dbReference>
<dbReference type="OrthoDB" id="7872598at2"/>
<dbReference type="EMBL" id="CP029551">
    <property type="protein sequence ID" value="AWN38912.1"/>
    <property type="molecule type" value="Genomic_DNA"/>
</dbReference>
<feature type="domain" description="Helix-turn-helix" evidence="2">
    <location>
        <begin position="4"/>
        <end position="49"/>
    </location>
</feature>
<accession>A0A2U8W0C9</accession>
<proteinExistence type="predicted"/>
<feature type="region of interest" description="Disordered" evidence="1">
    <location>
        <begin position="55"/>
        <end position="102"/>
    </location>
</feature>
<organism evidence="3 4">
    <name type="scientific">Methylobacterium radiodurans</name>
    <dbReference type="NCBI Taxonomy" id="2202828"/>
    <lineage>
        <taxon>Bacteria</taxon>
        <taxon>Pseudomonadati</taxon>
        <taxon>Pseudomonadota</taxon>
        <taxon>Alphaproteobacteria</taxon>
        <taxon>Hyphomicrobiales</taxon>
        <taxon>Methylobacteriaceae</taxon>
        <taxon>Methylobacterium</taxon>
    </lineage>
</organism>
<dbReference type="Proteomes" id="UP000246058">
    <property type="component" value="Chromosome"/>
</dbReference>
<dbReference type="AlphaFoldDB" id="A0A2U8W0C9"/>
<dbReference type="InterPro" id="IPR010093">
    <property type="entry name" value="SinI_DNA-bd"/>
</dbReference>
<evidence type="ECO:0000313" key="4">
    <source>
        <dbReference type="Proteomes" id="UP000246058"/>
    </source>
</evidence>
<gene>
    <name evidence="3" type="ORF">DK427_08290</name>
</gene>
<evidence type="ECO:0000256" key="1">
    <source>
        <dbReference type="SAM" id="MobiDB-lite"/>
    </source>
</evidence>
<name>A0A2U8W0C9_9HYPH</name>
<dbReference type="InterPro" id="IPR009061">
    <property type="entry name" value="DNA-bd_dom_put_sf"/>
</dbReference>
<evidence type="ECO:0000313" key="3">
    <source>
        <dbReference type="EMBL" id="AWN38912.1"/>
    </source>
</evidence>
<dbReference type="GO" id="GO:0003677">
    <property type="term" value="F:DNA binding"/>
    <property type="evidence" value="ECO:0007669"/>
    <property type="project" value="InterPro"/>
</dbReference>
<dbReference type="Pfam" id="PF12728">
    <property type="entry name" value="HTH_17"/>
    <property type="match status" value="1"/>
</dbReference>